<organism evidence="1 2">
    <name type="scientific">Phlebia brevispora</name>
    <dbReference type="NCBI Taxonomy" id="194682"/>
    <lineage>
        <taxon>Eukaryota</taxon>
        <taxon>Fungi</taxon>
        <taxon>Dikarya</taxon>
        <taxon>Basidiomycota</taxon>
        <taxon>Agaricomycotina</taxon>
        <taxon>Agaricomycetes</taxon>
        <taxon>Polyporales</taxon>
        <taxon>Meruliaceae</taxon>
        <taxon>Phlebia</taxon>
    </lineage>
</organism>
<evidence type="ECO:0000313" key="1">
    <source>
        <dbReference type="EMBL" id="KAJ3558920.1"/>
    </source>
</evidence>
<reference evidence="1" key="1">
    <citation type="submission" date="2022-07" db="EMBL/GenBank/DDBJ databases">
        <title>Genome Sequence of Phlebia brevispora.</title>
        <authorList>
            <person name="Buettner E."/>
        </authorList>
    </citation>
    <scope>NUCLEOTIDE SEQUENCE</scope>
    <source>
        <strain evidence="1">MPL23</strain>
    </source>
</reference>
<dbReference type="EMBL" id="JANHOG010000057">
    <property type="protein sequence ID" value="KAJ3558920.1"/>
    <property type="molecule type" value="Genomic_DNA"/>
</dbReference>
<evidence type="ECO:0000313" key="2">
    <source>
        <dbReference type="Proteomes" id="UP001148662"/>
    </source>
</evidence>
<protein>
    <submittedName>
        <fullName evidence="1">Uncharacterized protein</fullName>
    </submittedName>
</protein>
<keyword evidence="2" id="KW-1185">Reference proteome</keyword>
<comment type="caution">
    <text evidence="1">The sequence shown here is derived from an EMBL/GenBank/DDBJ whole genome shotgun (WGS) entry which is preliminary data.</text>
</comment>
<proteinExistence type="predicted"/>
<accession>A0ACC1TEI7</accession>
<dbReference type="Proteomes" id="UP001148662">
    <property type="component" value="Unassembled WGS sequence"/>
</dbReference>
<name>A0ACC1TEI7_9APHY</name>
<gene>
    <name evidence="1" type="ORF">NM688_g647</name>
</gene>
<sequence length="158" mass="17336">MGEAMGVHDRRHIISVQRGASCPLATSDVFVQQRDRVAAECRNQGSARSSITSQVLRSSHQPLRGDAPEGTAASIMSICMLQSSNLVLGIHQPLTGWWINTTNSMLSFTSNNQHPSQQIVDDHTGMNTGMNDLHHTIEAVVQRIPRNTSISPHGHDHR</sequence>